<sequence length="228" mass="24633">GTAPGSPLPALLLAGSAAAPGAETQALALQGIGEPCKEHLECQSGCCAVNSLNPQKFCTAQTFFLHCLSWQKPTGHSCLDHGECQSSCCVTNSNSALRFCMPRTIFYQCLQWRKPNGALCSDHSECRSKCCILLTEVSPPRCIPRSGILAQCLPLVSPWRQVTQLVDRGLCLQSLEGDPSRRHHHLPSGDWPQCLFPGAGRVDNVSDRTYVEGIVGLTEGSGTQWKQV</sequence>
<dbReference type="GO" id="GO:0005576">
    <property type="term" value="C:extracellular region"/>
    <property type="evidence" value="ECO:0007669"/>
    <property type="project" value="InterPro"/>
</dbReference>
<dbReference type="GO" id="GO:0007586">
    <property type="term" value="P:digestion"/>
    <property type="evidence" value="ECO:0007669"/>
    <property type="project" value="InterPro"/>
</dbReference>
<dbReference type="GO" id="GO:0008047">
    <property type="term" value="F:enzyme activator activity"/>
    <property type="evidence" value="ECO:0007669"/>
    <property type="project" value="InterPro"/>
</dbReference>
<dbReference type="InterPro" id="IPR001981">
    <property type="entry name" value="Colipase"/>
</dbReference>
<dbReference type="PANTHER" id="PTHR10041:SF5">
    <property type="entry name" value="LEUCINE-RICH COLIPASE-LIKE PROTEIN 1"/>
    <property type="match status" value="1"/>
</dbReference>
<accession>A0A671FR42</accession>
<organism evidence="1 2">
    <name type="scientific">Rhinolophus ferrumequinum</name>
    <name type="common">Greater horseshoe bat</name>
    <dbReference type="NCBI Taxonomy" id="59479"/>
    <lineage>
        <taxon>Eukaryota</taxon>
        <taxon>Metazoa</taxon>
        <taxon>Chordata</taxon>
        <taxon>Craniata</taxon>
        <taxon>Vertebrata</taxon>
        <taxon>Euteleostomi</taxon>
        <taxon>Mammalia</taxon>
        <taxon>Eutheria</taxon>
        <taxon>Laurasiatheria</taxon>
        <taxon>Chiroptera</taxon>
        <taxon>Yinpterochiroptera</taxon>
        <taxon>Rhinolophoidea</taxon>
        <taxon>Rhinolophidae</taxon>
        <taxon>Rhinolophinae</taxon>
        <taxon>Rhinolophus</taxon>
    </lineage>
</organism>
<reference evidence="2" key="3">
    <citation type="submission" date="2018-12" db="EMBL/GenBank/DDBJ databases">
        <title>G10K-VGP greater horseshoe bat female genome, primary haplotype.</title>
        <authorList>
            <person name="Teeling E."/>
            <person name="Myers G."/>
            <person name="Vernes S."/>
            <person name="Pippel M."/>
            <person name="Winkler S."/>
            <person name="Fedrigo O."/>
            <person name="Rhie A."/>
            <person name="Koren S."/>
            <person name="Phillippy A."/>
            <person name="Lewin H."/>
            <person name="Damas J."/>
            <person name="Howe K."/>
            <person name="Mountcastle J."/>
            <person name="Jarvis E.D."/>
        </authorList>
    </citation>
    <scope>NUCLEOTIDE SEQUENCE [LARGE SCALE GENOMIC DNA]</scope>
</reference>
<evidence type="ECO:0008006" key="3">
    <source>
        <dbReference type="Google" id="ProtNLM"/>
    </source>
</evidence>
<dbReference type="Ensembl" id="ENSRFET00010027048.1">
    <property type="protein sequence ID" value="ENSRFEP00010024888.1"/>
    <property type="gene ID" value="ENSRFEG00010016567.1"/>
</dbReference>
<reference evidence="1 2" key="1">
    <citation type="journal article" date="2015" name="Annu Rev Anim Biosci">
        <title>The Genome 10K Project: a way forward.</title>
        <authorList>
            <person name="Koepfli K.P."/>
            <person name="Paten B."/>
            <person name="O'Brien S.J."/>
            <person name="Koepfli K.P."/>
            <person name="Paten B."/>
            <person name="Antunes A."/>
            <person name="Belov K."/>
            <person name="Bustamante C."/>
            <person name="Castoe T.A."/>
            <person name="Clawson H."/>
            <person name="Crawford A.J."/>
            <person name="Diekhans M."/>
            <person name="Distel D."/>
            <person name="Durbin R."/>
            <person name="Earl D."/>
            <person name="Fujita M.K."/>
            <person name="Gamble T."/>
            <person name="Georges A."/>
            <person name="Gemmell N."/>
            <person name="Gilbert M.T."/>
            <person name="Graves J.M."/>
            <person name="Green R.E."/>
            <person name="Hickey G."/>
            <person name="Jarvis E.D."/>
            <person name="Johnson W."/>
            <person name="Komissarov A."/>
            <person name="Korf I."/>
            <person name="Kuhn R."/>
            <person name="Larkin D.M."/>
            <person name="Lewin H."/>
            <person name="Lopez J.V."/>
            <person name="Ma J."/>
            <person name="Marques-Bonet T."/>
            <person name="Miller W."/>
            <person name="Murphy R."/>
            <person name="Pevzner P."/>
            <person name="Shapiro B."/>
            <person name="Steiner C."/>
            <person name="Tamazian G."/>
            <person name="Venkatesh B."/>
            <person name="Wang J."/>
            <person name="Wayne R."/>
            <person name="Wiley E."/>
            <person name="Yang H."/>
            <person name="Zhang G."/>
            <person name="Haussler D."/>
            <person name="Ryder O."/>
            <person name="O'Brien S.J."/>
        </authorList>
    </citation>
    <scope>NUCLEOTIDE SEQUENCE</scope>
</reference>
<keyword evidence="2" id="KW-1185">Reference proteome</keyword>
<proteinExistence type="predicted"/>
<evidence type="ECO:0000313" key="1">
    <source>
        <dbReference type="Ensembl" id="ENSRFEP00010024888.1"/>
    </source>
</evidence>
<name>A0A671FR42_RHIFE</name>
<reference evidence="1 2" key="2">
    <citation type="journal article" date="2018" name="Annu Rev Anim Biosci">
        <title>Bat Biology, Genomes, and the Bat1K Project: To Generate Chromosome-Level Genomes for All Living Bat Species.</title>
        <authorList>
            <person name="Teeling E.C."/>
            <person name="Vernes S.C."/>
            <person name="Davalos L.M."/>
            <person name="Ray D.A."/>
            <person name="Gilbert M.T.P."/>
            <person name="Myers E."/>
        </authorList>
    </citation>
    <scope>NUCLEOTIDE SEQUENCE</scope>
</reference>
<dbReference type="AlphaFoldDB" id="A0A671FR42"/>
<dbReference type="Proteomes" id="UP000472240">
    <property type="component" value="Chromosome 25"/>
</dbReference>
<dbReference type="GO" id="GO:0016042">
    <property type="term" value="P:lipid catabolic process"/>
    <property type="evidence" value="ECO:0007669"/>
    <property type="project" value="InterPro"/>
</dbReference>
<dbReference type="PANTHER" id="PTHR10041">
    <property type="entry name" value="COLIPASE"/>
    <property type="match status" value="1"/>
</dbReference>
<dbReference type="Pfam" id="PF15083">
    <property type="entry name" value="Colipase-like"/>
    <property type="match status" value="1"/>
</dbReference>
<dbReference type="GeneTree" id="ENSGT00390000012041"/>
<evidence type="ECO:0000313" key="2">
    <source>
        <dbReference type="Proteomes" id="UP000472240"/>
    </source>
</evidence>
<protein>
    <recommendedName>
        <fullName evidence="3">Leucine rich colipase like 1</fullName>
    </recommendedName>
</protein>
<dbReference type="InParanoid" id="A0A671FR42"/>
<reference evidence="1" key="4">
    <citation type="submission" date="2025-08" db="UniProtKB">
        <authorList>
            <consortium name="Ensembl"/>
        </authorList>
    </citation>
    <scope>IDENTIFICATION</scope>
</reference>
<reference evidence="1" key="5">
    <citation type="submission" date="2025-09" db="UniProtKB">
        <authorList>
            <consortium name="Ensembl"/>
        </authorList>
    </citation>
    <scope>IDENTIFICATION</scope>
</reference>